<dbReference type="Proteomes" id="UP000190274">
    <property type="component" value="Chromosome A"/>
</dbReference>
<evidence type="ECO:0000313" key="1">
    <source>
        <dbReference type="EMBL" id="SCU77670.1"/>
    </source>
</evidence>
<gene>
    <name evidence="1" type="ORF">LADA_0A01618G</name>
</gene>
<proteinExistence type="predicted"/>
<evidence type="ECO:0000313" key="2">
    <source>
        <dbReference type="Proteomes" id="UP000190274"/>
    </source>
</evidence>
<organism evidence="1 2">
    <name type="scientific">Lachancea dasiensis</name>
    <dbReference type="NCBI Taxonomy" id="1072105"/>
    <lineage>
        <taxon>Eukaryota</taxon>
        <taxon>Fungi</taxon>
        <taxon>Dikarya</taxon>
        <taxon>Ascomycota</taxon>
        <taxon>Saccharomycotina</taxon>
        <taxon>Saccharomycetes</taxon>
        <taxon>Saccharomycetales</taxon>
        <taxon>Saccharomycetaceae</taxon>
        <taxon>Lachancea</taxon>
    </lineage>
</organism>
<dbReference type="OrthoDB" id="5563539at2759"/>
<keyword evidence="2" id="KW-1185">Reference proteome</keyword>
<name>A0A1G4IMP6_9SACH</name>
<accession>A0A1G4IMP6</accession>
<protein>
    <submittedName>
        <fullName evidence="1">LADA_0A01618g1_1</fullName>
    </submittedName>
</protein>
<dbReference type="EMBL" id="LT598460">
    <property type="protein sequence ID" value="SCU77670.1"/>
    <property type="molecule type" value="Genomic_DNA"/>
</dbReference>
<sequence length="278" mass="32454">MIAGSQLKSIDDCVLIHQNMMLLQNVADLERPAIDYYHFDFSHEHPMAMPQTWNVLLHMGKHKLLRLPSCSAENDSDYQMYVKRLHHCLWRRWSIAHYRLQEKKLDPRRINWHKELDFTVLYGPALCVGDSTDGPGVEGGHREAALCGLYSTTTKRQNNIASWLGEDHSDVDDLAAACLSSSLESRDSSIFDDVPNKTCLRRNSHKRYGRRRPLRFDSEVLRRDIDVYGSLYERKIRINDTYMSFPEDDNSDLEPEYHHIQHSAEDWDSDDEFLLDVM</sequence>
<dbReference type="AlphaFoldDB" id="A0A1G4IMP6"/>
<reference evidence="1 2" key="1">
    <citation type="submission" date="2016-03" db="EMBL/GenBank/DDBJ databases">
        <authorList>
            <person name="Devillers H."/>
        </authorList>
    </citation>
    <scope>NUCLEOTIDE SEQUENCE [LARGE SCALE GENOMIC DNA]</scope>
    <source>
        <strain evidence="1">CBS 10888</strain>
    </source>
</reference>